<dbReference type="Gene3D" id="3.40.190.150">
    <property type="entry name" value="Bordetella uptake gene, domain 1"/>
    <property type="match status" value="1"/>
</dbReference>
<organism evidence="2 3">
    <name type="scientific">Pollutimonas nitritireducens</name>
    <dbReference type="NCBI Taxonomy" id="2045209"/>
    <lineage>
        <taxon>Bacteria</taxon>
        <taxon>Pseudomonadati</taxon>
        <taxon>Pseudomonadota</taxon>
        <taxon>Betaproteobacteria</taxon>
        <taxon>Burkholderiales</taxon>
        <taxon>Alcaligenaceae</taxon>
        <taxon>Pollutimonas</taxon>
    </lineage>
</organism>
<sequence length="301" mass="31626">MAQGYPDRPIKWIVPWPVGGGADVVARLFSEKVSEKLGQPVIIFNQGGAGGNIGARAAADAKPDGYTMVFAYSGTHSINPHIYKTMPFEQGDFAPVIFLTSVPQLLVVNASVQAHSVKDLIALAKASPGKLKFASSGNGAINHLAGELFTNMAGIKLMHVPYKGGGPAAMAVLSGEVDMVFGEPSTLLANIKAGKLRAIATTSGARSISLPDIPTISESGVPGYDVTSWNGVLAPAGTPPEAIARLNKAFNEVLADPDMRKRLLAIGYEPIGGKPEDFSKQIQSELDKWGPIVKQTGLQIN</sequence>
<dbReference type="InterPro" id="IPR005064">
    <property type="entry name" value="BUG"/>
</dbReference>
<accession>A0A2N4UAW8</accession>
<reference evidence="2 3" key="1">
    <citation type="submission" date="2017-10" db="EMBL/GenBank/DDBJ databases">
        <title>Two draft genome sequences of Pusillimonas sp. strains isolated from a nitrate- and radionuclide-contaminated groundwater in Russia.</title>
        <authorList>
            <person name="Grouzdev D.S."/>
            <person name="Tourova T.P."/>
            <person name="Goeva M.A."/>
            <person name="Babich T.L."/>
            <person name="Sokolova D.S."/>
            <person name="Abdullin R."/>
            <person name="Poltaraus A.B."/>
            <person name="Toshchakov S.V."/>
            <person name="Nazina T.N."/>
        </authorList>
    </citation>
    <scope>NUCLEOTIDE SEQUENCE [LARGE SCALE GENOMIC DNA]</scope>
    <source>
        <strain evidence="2 3">JR1/69-2-13</strain>
    </source>
</reference>
<dbReference type="EMBL" id="PDNV01000016">
    <property type="protein sequence ID" value="PLC52164.1"/>
    <property type="molecule type" value="Genomic_DNA"/>
</dbReference>
<dbReference type="PANTHER" id="PTHR42928">
    <property type="entry name" value="TRICARBOXYLATE-BINDING PROTEIN"/>
    <property type="match status" value="1"/>
</dbReference>
<protein>
    <submittedName>
        <fullName evidence="2">MFS transporter</fullName>
    </submittedName>
</protein>
<dbReference type="InterPro" id="IPR042100">
    <property type="entry name" value="Bug_dom1"/>
</dbReference>
<dbReference type="OrthoDB" id="8886309at2"/>
<dbReference type="CDD" id="cd13578">
    <property type="entry name" value="PBP2_Bug27"/>
    <property type="match status" value="1"/>
</dbReference>
<keyword evidence="3" id="KW-1185">Reference proteome</keyword>
<comment type="similarity">
    <text evidence="1">Belongs to the UPF0065 (bug) family.</text>
</comment>
<dbReference type="PIRSF" id="PIRSF017082">
    <property type="entry name" value="YflP"/>
    <property type="match status" value="1"/>
</dbReference>
<comment type="caution">
    <text evidence="2">The sequence shown here is derived from an EMBL/GenBank/DDBJ whole genome shotgun (WGS) entry which is preliminary data.</text>
</comment>
<name>A0A2N4UAW8_9BURK</name>
<evidence type="ECO:0000313" key="3">
    <source>
        <dbReference type="Proteomes" id="UP000234328"/>
    </source>
</evidence>
<evidence type="ECO:0000313" key="2">
    <source>
        <dbReference type="EMBL" id="PLC52164.1"/>
    </source>
</evidence>
<dbReference type="Proteomes" id="UP000234328">
    <property type="component" value="Unassembled WGS sequence"/>
</dbReference>
<dbReference type="PANTHER" id="PTHR42928:SF5">
    <property type="entry name" value="BLR1237 PROTEIN"/>
    <property type="match status" value="1"/>
</dbReference>
<dbReference type="AlphaFoldDB" id="A0A2N4UAW8"/>
<dbReference type="Gene3D" id="3.40.190.10">
    <property type="entry name" value="Periplasmic binding protein-like II"/>
    <property type="match status" value="1"/>
</dbReference>
<evidence type="ECO:0000256" key="1">
    <source>
        <dbReference type="ARBA" id="ARBA00006987"/>
    </source>
</evidence>
<dbReference type="Pfam" id="PF03401">
    <property type="entry name" value="TctC"/>
    <property type="match status" value="1"/>
</dbReference>
<dbReference type="SUPFAM" id="SSF53850">
    <property type="entry name" value="Periplasmic binding protein-like II"/>
    <property type="match status" value="1"/>
</dbReference>
<gene>
    <name evidence="2" type="ORF">CR155_19840</name>
</gene>
<proteinExistence type="inferred from homology"/>